<dbReference type="AlphaFoldDB" id="A0A2T5VIC4"/>
<keyword evidence="6 8" id="KW-0472">Membrane</keyword>
<feature type="compositionally biased region" description="Acidic residues" evidence="7">
    <location>
        <begin position="931"/>
        <end position="940"/>
    </location>
</feature>
<organism evidence="12 13">
    <name type="scientific">Breoghania corrubedonensis</name>
    <dbReference type="NCBI Taxonomy" id="665038"/>
    <lineage>
        <taxon>Bacteria</taxon>
        <taxon>Pseudomonadati</taxon>
        <taxon>Pseudomonadota</taxon>
        <taxon>Alphaproteobacteria</taxon>
        <taxon>Hyphomicrobiales</taxon>
        <taxon>Stappiaceae</taxon>
        <taxon>Breoghania</taxon>
    </lineage>
</organism>
<feature type="transmembrane region" description="Helical" evidence="8">
    <location>
        <begin position="343"/>
        <end position="363"/>
    </location>
</feature>
<accession>A0A2T5VIC4</accession>
<evidence type="ECO:0000259" key="9">
    <source>
        <dbReference type="Pfam" id="PF00924"/>
    </source>
</evidence>
<dbReference type="InterPro" id="IPR006685">
    <property type="entry name" value="MscS_channel_2nd"/>
</dbReference>
<dbReference type="GO" id="GO:0005886">
    <property type="term" value="C:plasma membrane"/>
    <property type="evidence" value="ECO:0007669"/>
    <property type="project" value="UniProtKB-SubCell"/>
</dbReference>
<dbReference type="SUPFAM" id="SSF82689">
    <property type="entry name" value="Mechanosensitive channel protein MscS (YggB), C-terminal domain"/>
    <property type="match status" value="1"/>
</dbReference>
<evidence type="ECO:0000259" key="11">
    <source>
        <dbReference type="Pfam" id="PF21082"/>
    </source>
</evidence>
<gene>
    <name evidence="12" type="ORF">C8N35_1011558</name>
</gene>
<comment type="caution">
    <text evidence="12">The sequence shown here is derived from an EMBL/GenBank/DDBJ whole genome shotgun (WGS) entry which is preliminary data.</text>
</comment>
<dbReference type="InterPro" id="IPR023408">
    <property type="entry name" value="MscS_beta-dom_sf"/>
</dbReference>
<evidence type="ECO:0000256" key="6">
    <source>
        <dbReference type="ARBA" id="ARBA00023136"/>
    </source>
</evidence>
<feature type="transmembrane region" description="Helical" evidence="8">
    <location>
        <begin position="673"/>
        <end position="691"/>
    </location>
</feature>
<dbReference type="GO" id="GO:0008381">
    <property type="term" value="F:mechanosensitive monoatomic ion channel activity"/>
    <property type="evidence" value="ECO:0007669"/>
    <property type="project" value="UniProtKB-ARBA"/>
</dbReference>
<dbReference type="InterPro" id="IPR052702">
    <property type="entry name" value="MscS-like_channel"/>
</dbReference>
<dbReference type="SUPFAM" id="SSF82861">
    <property type="entry name" value="Mechanosensitive channel protein MscS (YggB), transmembrane region"/>
    <property type="match status" value="1"/>
</dbReference>
<dbReference type="InterPro" id="IPR049278">
    <property type="entry name" value="MS_channel_C"/>
</dbReference>
<feature type="transmembrane region" description="Helical" evidence="8">
    <location>
        <begin position="697"/>
        <end position="725"/>
    </location>
</feature>
<evidence type="ECO:0000313" key="12">
    <source>
        <dbReference type="EMBL" id="PTW63504.1"/>
    </source>
</evidence>
<evidence type="ECO:0000256" key="4">
    <source>
        <dbReference type="ARBA" id="ARBA00022692"/>
    </source>
</evidence>
<evidence type="ECO:0000256" key="5">
    <source>
        <dbReference type="ARBA" id="ARBA00022989"/>
    </source>
</evidence>
<dbReference type="PANTHER" id="PTHR30347">
    <property type="entry name" value="POTASSIUM CHANNEL RELATED"/>
    <property type="match status" value="1"/>
</dbReference>
<dbReference type="Pfam" id="PF00924">
    <property type="entry name" value="MS_channel_2nd"/>
    <property type="match status" value="1"/>
</dbReference>
<feature type="region of interest" description="Disordered" evidence="7">
    <location>
        <begin position="68"/>
        <end position="125"/>
    </location>
</feature>
<name>A0A2T5VIC4_9HYPH</name>
<dbReference type="InterPro" id="IPR022249">
    <property type="entry name" value="DUF3772"/>
</dbReference>
<comment type="similarity">
    <text evidence="2">Belongs to the MscS (TC 1.A.23) family.</text>
</comment>
<evidence type="ECO:0000313" key="13">
    <source>
        <dbReference type="Proteomes" id="UP000244081"/>
    </source>
</evidence>
<feature type="transmembrane region" description="Helical" evidence="8">
    <location>
        <begin position="297"/>
        <end position="319"/>
    </location>
</feature>
<dbReference type="EMBL" id="QAYG01000001">
    <property type="protein sequence ID" value="PTW63504.1"/>
    <property type="molecule type" value="Genomic_DNA"/>
</dbReference>
<dbReference type="Pfam" id="PF21082">
    <property type="entry name" value="MS_channel_3rd"/>
    <property type="match status" value="1"/>
</dbReference>
<dbReference type="InterPro" id="IPR011014">
    <property type="entry name" value="MscS_channel_TM-2"/>
</dbReference>
<keyword evidence="13" id="KW-1185">Reference proteome</keyword>
<feature type="transmembrane region" description="Helical" evidence="8">
    <location>
        <begin position="383"/>
        <end position="401"/>
    </location>
</feature>
<dbReference type="Gene3D" id="3.30.70.100">
    <property type="match status" value="1"/>
</dbReference>
<evidence type="ECO:0000256" key="3">
    <source>
        <dbReference type="ARBA" id="ARBA00022475"/>
    </source>
</evidence>
<dbReference type="RefSeq" id="WP_107988922.1">
    <property type="nucleotide sequence ID" value="NZ_QAYG01000001.1"/>
</dbReference>
<dbReference type="OrthoDB" id="9799209at2"/>
<keyword evidence="3" id="KW-1003">Cell membrane</keyword>
<feature type="transmembrane region" description="Helical" evidence="8">
    <location>
        <begin position="523"/>
        <end position="544"/>
    </location>
</feature>
<dbReference type="Pfam" id="PF12607">
    <property type="entry name" value="DUF3772"/>
    <property type="match status" value="1"/>
</dbReference>
<evidence type="ECO:0000256" key="1">
    <source>
        <dbReference type="ARBA" id="ARBA00004651"/>
    </source>
</evidence>
<feature type="transmembrane region" description="Helical" evidence="8">
    <location>
        <begin position="576"/>
        <end position="600"/>
    </location>
</feature>
<comment type="subcellular location">
    <subcellularLocation>
        <location evidence="1">Cell membrane</location>
        <topology evidence="1">Multi-pass membrane protein</topology>
    </subcellularLocation>
</comment>
<dbReference type="InterPro" id="IPR010920">
    <property type="entry name" value="LSM_dom_sf"/>
</dbReference>
<feature type="compositionally biased region" description="Polar residues" evidence="7">
    <location>
        <begin position="897"/>
        <end position="912"/>
    </location>
</feature>
<dbReference type="PANTHER" id="PTHR30347:SF1">
    <property type="entry name" value="MECHANOSENSITIVE CHANNEL MSCK"/>
    <property type="match status" value="1"/>
</dbReference>
<dbReference type="Gene3D" id="1.10.287.1260">
    <property type="match status" value="1"/>
</dbReference>
<evidence type="ECO:0000256" key="8">
    <source>
        <dbReference type="SAM" id="Phobius"/>
    </source>
</evidence>
<feature type="domain" description="Mechanosensitive ion channel MscS C-terminal" evidence="11">
    <location>
        <begin position="789"/>
        <end position="870"/>
    </location>
</feature>
<sequence>MADRRMRGAASFARSFDICANRPTDQTVNRCLQNIVLCLCLIAPAMAQPALAQSATQIIERAVMPNAGSGADKKASGTEASGAADANAKGGQGDGSTGDPAGDSKNGGDAAPAEKKPVQIDPTLQTTLDSAQRRINMWGNRLDSTEAALQSKIIEPQRLDDLRSSVIDVRSASEEVQSSLKPRADAVDRRVQELSPAKDSKEAVSEAVASQLEDQRAQLAAINGVLKQVQVVQLRADELLTRIIQYRRDQITRRLLTPTPSVLEPQFWSRVVRDLSPLLGSAGELVSDWFNLIYARAGAWAVLLVGIALVGTYGLVWPLRRLLLDRAARDPDTAPAPMHRSTAALAITVLATIVPAAAMVILFRGLDLFDLAPQRVSEVLAAIFRGAVFAAFAQGLAWALIAPKRANWRLLPISDDAASQLMRVATAAGIIFALSLILNGTLDVLTAPGDLIMALQAMIAAMLGGLTVTALRSIARASDPEAETIEGGGLSPVARWLMPLFWLAALTTLIAPIIGYIRVSSFVAQQIIWSVSVFGITHLLLMVVDDVATALFRGDTGLGRALRETLALGAGTIEQIGVLLSGILRILLIASATISLLAPWGVSTGDVTSLLRQAVFGFQIGSFTFSLSDIVLALMIFVIGLAVTRAMQRWLETRYLPHTRLDVGLKSSIRTGFGYVGVIVAGMVAFSYMGLNLQNIAIVAGALSVGIGFGLQSIVNNFVSGLILLAERPIKVGDWIVVGEAQGYVRHINVRATEIETFDRQTVIVPNSDLISGVVKNWMHDDTSGRIILAVGVSYNSDPEKVRDILLEIARENSELLAYPAPVVYFMEFGASSLDFELRAYLAQIDYSLSVKSELRFEIMRRFREAGIEIPFPQRDLNLRDMDRLEAAIRGRGKTGRTLQPASSEPTKSAPLQSEEPAPHKPARPTAESPAEADGDGDNI</sequence>
<evidence type="ECO:0000259" key="10">
    <source>
        <dbReference type="Pfam" id="PF12607"/>
    </source>
</evidence>
<feature type="transmembrane region" description="Helical" evidence="8">
    <location>
        <begin position="496"/>
        <end position="517"/>
    </location>
</feature>
<reference evidence="12 13" key="1">
    <citation type="submission" date="2018-04" db="EMBL/GenBank/DDBJ databases">
        <title>Genomic Encyclopedia of Archaeal and Bacterial Type Strains, Phase II (KMG-II): from individual species to whole genera.</title>
        <authorList>
            <person name="Goeker M."/>
        </authorList>
    </citation>
    <scope>NUCLEOTIDE SEQUENCE [LARGE SCALE GENOMIC DNA]</scope>
    <source>
        <strain evidence="12 13">DSM 23382</strain>
    </source>
</reference>
<keyword evidence="5 8" id="KW-1133">Transmembrane helix</keyword>
<dbReference type="InterPro" id="IPR011066">
    <property type="entry name" value="MscS_channel_C_sf"/>
</dbReference>
<evidence type="ECO:0000256" key="7">
    <source>
        <dbReference type="SAM" id="MobiDB-lite"/>
    </source>
</evidence>
<proteinExistence type="inferred from homology"/>
<feature type="domain" description="DUF3772" evidence="10">
    <location>
        <begin position="226"/>
        <end position="287"/>
    </location>
</feature>
<protein>
    <submittedName>
        <fullName evidence="12">Small-conductance mechanosensitive channel</fullName>
    </submittedName>
</protein>
<feature type="transmembrane region" description="Helical" evidence="8">
    <location>
        <begin position="620"/>
        <end position="644"/>
    </location>
</feature>
<feature type="transmembrane region" description="Helical" evidence="8">
    <location>
        <begin position="421"/>
        <end position="439"/>
    </location>
</feature>
<dbReference type="SUPFAM" id="SSF50182">
    <property type="entry name" value="Sm-like ribonucleoproteins"/>
    <property type="match status" value="1"/>
</dbReference>
<dbReference type="Gene3D" id="2.30.30.60">
    <property type="match status" value="1"/>
</dbReference>
<evidence type="ECO:0000256" key="2">
    <source>
        <dbReference type="ARBA" id="ARBA00008017"/>
    </source>
</evidence>
<feature type="domain" description="Mechanosensitive ion channel MscS" evidence="9">
    <location>
        <begin position="714"/>
        <end position="779"/>
    </location>
</feature>
<dbReference type="Proteomes" id="UP000244081">
    <property type="component" value="Unassembled WGS sequence"/>
</dbReference>
<keyword evidence="4 8" id="KW-0812">Transmembrane</keyword>
<feature type="transmembrane region" description="Helical" evidence="8">
    <location>
        <begin position="451"/>
        <end position="475"/>
    </location>
</feature>
<feature type="region of interest" description="Disordered" evidence="7">
    <location>
        <begin position="890"/>
        <end position="940"/>
    </location>
</feature>